<dbReference type="EMBL" id="CP118246">
    <property type="protein sequence ID" value="WDR02349.1"/>
    <property type="molecule type" value="Genomic_DNA"/>
</dbReference>
<dbReference type="Proteomes" id="UP001220530">
    <property type="component" value="Chromosome"/>
</dbReference>
<keyword evidence="5 6" id="KW-0472">Membrane</keyword>
<evidence type="ECO:0000256" key="2">
    <source>
        <dbReference type="ARBA" id="ARBA00022475"/>
    </source>
</evidence>
<feature type="transmembrane region" description="Helical" evidence="6">
    <location>
        <begin position="43"/>
        <end position="61"/>
    </location>
</feature>
<keyword evidence="4 6" id="KW-1133">Transmembrane helix</keyword>
<feature type="transmembrane region" description="Helical" evidence="6">
    <location>
        <begin position="248"/>
        <end position="269"/>
    </location>
</feature>
<feature type="transmembrane region" description="Helical" evidence="6">
    <location>
        <begin position="156"/>
        <end position="178"/>
    </location>
</feature>
<gene>
    <name evidence="7" type="ORF">PSQ19_17270</name>
</gene>
<keyword evidence="2" id="KW-1003">Cell membrane</keyword>
<evidence type="ECO:0000256" key="3">
    <source>
        <dbReference type="ARBA" id="ARBA00022692"/>
    </source>
</evidence>
<evidence type="ECO:0000256" key="6">
    <source>
        <dbReference type="SAM" id="Phobius"/>
    </source>
</evidence>
<reference evidence="7 8" key="1">
    <citation type="submission" date="2023-02" db="EMBL/GenBank/DDBJ databases">
        <title>Devosia algicola sp. nov., isolated from the phycosphere of marine algae.</title>
        <authorList>
            <person name="Kim J.M."/>
            <person name="Lee J.K."/>
            <person name="Choi B.J."/>
            <person name="Bayburt H."/>
            <person name="Jeon C.O."/>
        </authorList>
    </citation>
    <scope>NUCLEOTIDE SEQUENCE [LARGE SCALE GENOMIC DNA]</scope>
    <source>
        <strain evidence="7 8">G20-9</strain>
    </source>
</reference>
<feature type="transmembrane region" description="Helical" evidence="6">
    <location>
        <begin position="224"/>
        <end position="242"/>
    </location>
</feature>
<dbReference type="PANTHER" id="PTHR30250">
    <property type="entry name" value="PST FAMILY PREDICTED COLANIC ACID TRANSPORTER"/>
    <property type="match status" value="1"/>
</dbReference>
<comment type="subcellular location">
    <subcellularLocation>
        <location evidence="1">Cell membrane</location>
        <topology evidence="1">Multi-pass membrane protein</topology>
    </subcellularLocation>
</comment>
<sequence>MLLVYLQAVQRFRFLAYSQIAIRSLSLCLTILGTWLFGLPGLLLATLVAVLSGVVPLLMAARPTFGHPTLPLPRDFSALAKYSLVGMLISTVGQYADLMLLDWVVEDRGLIGVYSLATIFFFAASALAGAVQSVATPHFTGLMRDRIAFQLSLRRWTFGLTVAGAVTALGATTLAYLVEDLFLGPDYNGLSLMVAILMLRFWVWCTYAVGGAAMVGIGAIKQGTIIAAITTAVAFLVGYPFVLWAGVWGAATAQIVVALVTASLVYRVIASEIAKLSIVATADKGTRS</sequence>
<evidence type="ECO:0008006" key="9">
    <source>
        <dbReference type="Google" id="ProtNLM"/>
    </source>
</evidence>
<evidence type="ECO:0000256" key="5">
    <source>
        <dbReference type="ARBA" id="ARBA00023136"/>
    </source>
</evidence>
<accession>A0ABY7YMS2</accession>
<evidence type="ECO:0000256" key="1">
    <source>
        <dbReference type="ARBA" id="ARBA00004651"/>
    </source>
</evidence>
<feature type="transmembrane region" description="Helical" evidence="6">
    <location>
        <begin position="20"/>
        <end position="37"/>
    </location>
</feature>
<organism evidence="7 8">
    <name type="scientific">Devosia algicola</name>
    <dbReference type="NCBI Taxonomy" id="3026418"/>
    <lineage>
        <taxon>Bacteria</taxon>
        <taxon>Pseudomonadati</taxon>
        <taxon>Pseudomonadota</taxon>
        <taxon>Alphaproteobacteria</taxon>
        <taxon>Hyphomicrobiales</taxon>
        <taxon>Devosiaceae</taxon>
        <taxon>Devosia</taxon>
    </lineage>
</organism>
<protein>
    <recommendedName>
        <fullName evidence="9">Polysaccharide biosynthesis protein C-terminal domain-containing protein</fullName>
    </recommendedName>
</protein>
<evidence type="ECO:0000313" key="8">
    <source>
        <dbReference type="Proteomes" id="UP001220530"/>
    </source>
</evidence>
<keyword evidence="3 6" id="KW-0812">Transmembrane</keyword>
<evidence type="ECO:0000313" key="7">
    <source>
        <dbReference type="EMBL" id="WDR02349.1"/>
    </source>
</evidence>
<dbReference type="InterPro" id="IPR050833">
    <property type="entry name" value="Poly_Biosynth_Transport"/>
</dbReference>
<name>A0ABY7YMS2_9HYPH</name>
<feature type="transmembrane region" description="Helical" evidence="6">
    <location>
        <begin position="82"/>
        <end position="105"/>
    </location>
</feature>
<feature type="transmembrane region" description="Helical" evidence="6">
    <location>
        <begin position="111"/>
        <end position="135"/>
    </location>
</feature>
<feature type="transmembrane region" description="Helical" evidence="6">
    <location>
        <begin position="190"/>
        <end position="217"/>
    </location>
</feature>
<evidence type="ECO:0000256" key="4">
    <source>
        <dbReference type="ARBA" id="ARBA00022989"/>
    </source>
</evidence>
<dbReference type="PANTHER" id="PTHR30250:SF11">
    <property type="entry name" value="O-ANTIGEN TRANSPORTER-RELATED"/>
    <property type="match status" value="1"/>
</dbReference>
<proteinExistence type="predicted"/>
<dbReference type="RefSeq" id="WP_282218754.1">
    <property type="nucleotide sequence ID" value="NZ_CP118246.1"/>
</dbReference>
<keyword evidence="8" id="KW-1185">Reference proteome</keyword>